<reference evidence="2 3" key="1">
    <citation type="journal article" date="2024" name="Plant Biotechnol. J.">
        <title>Dendrobium thyrsiflorum genome and its molecular insights into genes involved in important horticultural traits.</title>
        <authorList>
            <person name="Chen B."/>
            <person name="Wang J.Y."/>
            <person name="Zheng P.J."/>
            <person name="Li K.L."/>
            <person name="Liang Y.M."/>
            <person name="Chen X.F."/>
            <person name="Zhang C."/>
            <person name="Zhao X."/>
            <person name="He X."/>
            <person name="Zhang G.Q."/>
            <person name="Liu Z.J."/>
            <person name="Xu Q."/>
        </authorList>
    </citation>
    <scope>NUCLEOTIDE SEQUENCE [LARGE SCALE GENOMIC DNA]</scope>
    <source>
        <strain evidence="2">GZMU011</strain>
    </source>
</reference>
<dbReference type="AlphaFoldDB" id="A0ABD0UA89"/>
<sequence length="533" mass="59102">MADRAGEKKALRIRKLVRMENYHCIIDRSCMLVSRSRWMHVEKRGGELKIWGVEKRGVDGLKRVGRRLCEGKEGLGLGKGVMVDLNFGIQNSNNGGSCRRFGLVGQVVEVAELGEVGGRREGGGQAAGWGREGVTADGIGLQGRSDGCWGGWARWGGRSAYGQGARGRMDKGQGGVWTRGKGRRVEIFASKLFSSPSRIPPPSPLPPAPLLPLSKAHGPPPTLFPSSRPRPPPPLPYPSPLPPSSFSPLPKPPPLLPVLPHHHDGLCMGDPASDHGFLYDEQGRVDILNSPFFDVSFGNDRTADEYMDRVIYQLTLALEDRLPRGPWYIVSNPLTSPNPTSSPATYTLRVTTPELDPKLLQQLLMPLWLLSIPQILADLIPGQLQPCTFQAGLQIHRLAGDFEHEMGELSKLVCNNGGFQKSNIPLRKYENINYLNHNCKWFDTRSSKFWYILSTALLINKRMRFRRKHSRMSESCTCTDGALPQVTRTNLALSLSPCCKMDCTSFSTNPQRSSSKQKSDELIIAFPLKFILY</sequence>
<accession>A0ABD0UA89</accession>
<feature type="compositionally biased region" description="Pro residues" evidence="1">
    <location>
        <begin position="218"/>
        <end position="249"/>
    </location>
</feature>
<evidence type="ECO:0000313" key="2">
    <source>
        <dbReference type="EMBL" id="KAL0907212.1"/>
    </source>
</evidence>
<proteinExistence type="predicted"/>
<dbReference type="EMBL" id="JANQDX010000018">
    <property type="protein sequence ID" value="KAL0907212.1"/>
    <property type="molecule type" value="Genomic_DNA"/>
</dbReference>
<evidence type="ECO:0000256" key="1">
    <source>
        <dbReference type="SAM" id="MobiDB-lite"/>
    </source>
</evidence>
<keyword evidence="3" id="KW-1185">Reference proteome</keyword>
<gene>
    <name evidence="2" type="ORF">M5K25_025766</name>
</gene>
<feature type="region of interest" description="Disordered" evidence="1">
    <location>
        <begin position="196"/>
        <end position="249"/>
    </location>
</feature>
<comment type="caution">
    <text evidence="2">The sequence shown here is derived from an EMBL/GenBank/DDBJ whole genome shotgun (WGS) entry which is preliminary data.</text>
</comment>
<feature type="compositionally biased region" description="Pro residues" evidence="1">
    <location>
        <begin position="198"/>
        <end position="210"/>
    </location>
</feature>
<organism evidence="2 3">
    <name type="scientific">Dendrobium thyrsiflorum</name>
    <name type="common">Pinecone-like raceme dendrobium</name>
    <name type="synonym">Orchid</name>
    <dbReference type="NCBI Taxonomy" id="117978"/>
    <lineage>
        <taxon>Eukaryota</taxon>
        <taxon>Viridiplantae</taxon>
        <taxon>Streptophyta</taxon>
        <taxon>Embryophyta</taxon>
        <taxon>Tracheophyta</taxon>
        <taxon>Spermatophyta</taxon>
        <taxon>Magnoliopsida</taxon>
        <taxon>Liliopsida</taxon>
        <taxon>Asparagales</taxon>
        <taxon>Orchidaceae</taxon>
        <taxon>Epidendroideae</taxon>
        <taxon>Malaxideae</taxon>
        <taxon>Dendrobiinae</taxon>
        <taxon>Dendrobium</taxon>
    </lineage>
</organism>
<protein>
    <submittedName>
        <fullName evidence="2">Uncharacterized protein</fullName>
    </submittedName>
</protein>
<name>A0ABD0UA89_DENTH</name>
<evidence type="ECO:0000313" key="3">
    <source>
        <dbReference type="Proteomes" id="UP001552299"/>
    </source>
</evidence>
<dbReference type="Proteomes" id="UP001552299">
    <property type="component" value="Unassembled WGS sequence"/>
</dbReference>